<dbReference type="EMBL" id="JADBGQ010000003">
    <property type="protein sequence ID" value="KAG5405267.1"/>
    <property type="molecule type" value="Genomic_DNA"/>
</dbReference>
<dbReference type="Proteomes" id="UP000823674">
    <property type="component" value="Chromosome A03"/>
</dbReference>
<feature type="region of interest" description="Disordered" evidence="6">
    <location>
        <begin position="2279"/>
        <end position="2302"/>
    </location>
</feature>
<proteinExistence type="inferred from homology"/>
<dbReference type="InterPro" id="IPR019035">
    <property type="entry name" value="Mediator_Med12"/>
</dbReference>
<reference evidence="8 9" key="1">
    <citation type="submission" date="2021-03" db="EMBL/GenBank/DDBJ databases">
        <authorList>
            <person name="King G.J."/>
            <person name="Bancroft I."/>
            <person name="Baten A."/>
            <person name="Bloomfield J."/>
            <person name="Borpatragohain P."/>
            <person name="He Z."/>
            <person name="Irish N."/>
            <person name="Irwin J."/>
            <person name="Liu K."/>
            <person name="Mauleon R.P."/>
            <person name="Moore J."/>
            <person name="Morris R."/>
            <person name="Ostergaard L."/>
            <person name="Wang B."/>
            <person name="Wells R."/>
        </authorList>
    </citation>
    <scope>NUCLEOTIDE SEQUENCE [LARGE SCALE GENOMIC DNA]</scope>
    <source>
        <strain evidence="8">R-o-18</strain>
        <tissue evidence="8">Leaf</tissue>
    </source>
</reference>
<feature type="region of interest" description="Disordered" evidence="6">
    <location>
        <begin position="938"/>
        <end position="986"/>
    </location>
</feature>
<evidence type="ECO:0000259" key="7">
    <source>
        <dbReference type="SMART" id="SM01281"/>
    </source>
</evidence>
<organism evidence="8 9">
    <name type="scientific">Brassica rapa subsp. trilocularis</name>
    <dbReference type="NCBI Taxonomy" id="1813537"/>
    <lineage>
        <taxon>Eukaryota</taxon>
        <taxon>Viridiplantae</taxon>
        <taxon>Streptophyta</taxon>
        <taxon>Embryophyta</taxon>
        <taxon>Tracheophyta</taxon>
        <taxon>Spermatophyta</taxon>
        <taxon>Magnoliopsida</taxon>
        <taxon>eudicotyledons</taxon>
        <taxon>Gunneridae</taxon>
        <taxon>Pentapetalae</taxon>
        <taxon>rosids</taxon>
        <taxon>malvids</taxon>
        <taxon>Brassicales</taxon>
        <taxon>Brassicaceae</taxon>
        <taxon>Brassiceae</taxon>
        <taxon>Brassica</taxon>
    </lineage>
</organism>
<keyword evidence="4" id="KW-0804">Transcription</keyword>
<evidence type="ECO:0000256" key="6">
    <source>
        <dbReference type="SAM" id="MobiDB-lite"/>
    </source>
</evidence>
<sequence>MVAEDRNSLGIYYRAEKVKIFFKPGEECVEIEFNLIKSKKVGCCCDWVVSVPVPGANQFHIPESKSCKHSSSSNAQLQSSLSKPKLWFIWLEQSPPPPIGWFYFHQSCCSDVCAEVDGFGDMQRYHPANCTSAVNNTAIGARDSGRADSSSIGNYSLNSRHEATAIDTLQVEVLGPPDFHTPTSSSPEENLTKEYIQFGYKETVDGLKEADEIILTQVHTFSKPVVLKCKESVRKCFRAINESRALKRKAGQVYGVPLSGSLLGKPGFPEQKSCGEETKKKWIESLSQQHKRLRSLADNIPGYRRKTLFEVLIRNNVPLLRATWFIKVTYLNQVRPSTAALSSGTPDKTQNSRCEQWTKDVIEYLQYLLDELLSRNSSYPSQQTRDRSPQMLYAGSMQKISPASSSLYGEETSLHFKWWYMVRLLQWHHAEGLLFPYLIVDWVLRLLQEKDVFEILLLLLPIVYGFLESIVLSQTYVQSLVAIAVRFIEEPAPGGSDLVDNSRRAYTLSALIEMVRYLVLAAPDTFVSSNCLPLPPSIAACGPNDVSYASKAYENLEKLRSNSSEISTQFQGRGVDSRFGFLSFDYTISTIQRSADDLAKIASAGYPQHNVAKAVQALDKALSDGDIRAAYSYLFEDLCNGAVDETWIAEVSPCLRSSLRWIGAISTSFVCSAFFLIEWATCDFRDFRAGVPKDIKFSGRKDCSQVYLVIQLLKQQILGGEFAARKGKNRRSNSLGVSKPSSSMDAFESPGPLHDIIVCWIDQHEVHRGGAKRLQLLVFELIRSGIFNPVAYVRQLIFSGMIDMIQSAADPERRIRHHRILKQLPGWFVYDTLEEAQLLGGDKLEEAVRIYSNERRLLLRELLVNADQKSKKNSTFLPSVDLPRTFNAMADNQELRKHTKRSKDIRELKERIAALLQLPDVSCGVKNSVRDEFQSSVKESSGSVYGKMDHLESTPGCEDCKRAKRKKMNDEKSSSYQGSSPIASDEEDNWWTKKGFKTVEPSLKVDPLMEITKQVPRGRQKMVRKTQSLAQLQAARIEGSQGASTSHVCDNKVSCPHHGPGVEGVNHKVVDVFRTSTSVDIVSVGNSLKQLQFVDKRSIAVWLVNVVRQLVEESEKSSVRVGQFNKGAPVEEKNTVRWKLGADELSSILFLMDISLDLVSVVKFLFWLLPKAKSSPSFSVQGGRNLVIMPRNVENNVCEVGEAILVSSLRRYENILFSADLVPEAMTALMARAASLMSSNGKISGSAALVYARYILNRYGNLPSVVEWHNNFKATCEKRLLSELDHTRSGNGEYEIPLNVPAGVDNADDYLRKKISSSGTRLSRVGLNMREVVQRHVEETTHYLRKLIGTDTMKASLAEKNDDGYQVAQQIVVGLMDCIRQTGGAAQEGDPSLVSSAVSAIINSVSNSMARILDFSVGNVHQNRPSGVGSSNIARHILQIHITCLCLLKEALGERQSRVFEIALATESSTALAGAFAPAKGSRGQHQLSPESFDSNANNTNDMPNGTGKLALSKATKVTAAVSALVIGAITHGVITLERIVGLLRLRECLDFVQFVRRTKSSSNGSARSVGASKVDNSIEVYVHWFRLLVGNCKTVSEGMVLELVGESSVVAVSRMQRMLPLKLVFPPAYSIIAFVLWRPLLSSGNSNSSVHEDTHRLYQSLTVAFHDVIKHLPFRDVCFRDTQGLYELIVADSTDSEFASVLELNGMDMHLKSVAFAPLRARLFLNSVIDCKVPSSGYSHEAVSESKKRHQGNGTKLVDKLVSVLDCLQPAKFHWQWVELRLLLNEQALTEKLENHDMPLTDAIRSSCPTSEKPEASENEKNFIQILLTRLLVRPDAVPLFSEVVHLFGRSVEDSMLKQAEWFLAGPDVLLGRKTIRQKLIIVGESKGLPTKPQFWKPWGWCSNSSSDPITANKAGKKRKLESTSMEEGEVIEEGLGSKKLLFDENSPSVGYGITTERAFVQLVLPCIDQSSDESRSIFVNELVRQFSNIEQQLSSVTIRSITNNKQMGTASSGSEVSSNKGSTRKGLRGGSPSLARRSSINTTDTAPPPSPAALRASMSLRLQFLLRLLPVICREPSFRNTRHTLASTIVRLLGSRVVYEDSAACSPRSDVSKAETESTRDPSSMADLSSDVLFDRLLFVLHGLLSNHQPNWLKPRSSSNESSKDFTLFDRDAAESLQNELARMQLPDTIRWRIQAAMPILLPSLRCSLSCQPHSVPPTALTLVQPSGSAAAGLNQRNSPATPKTVTAAAAGQGKLKQNMLSPCQQQEADNTDMVDPWTLLEDGTSSGQSSSNASNSSDMGNLRATCWLKGAVRVRRTDLTYIGSVDEDS</sequence>
<keyword evidence="9" id="KW-1185">Reference proteome</keyword>
<protein>
    <recommendedName>
        <fullName evidence="7">Mediator complex subunit Med12 domain-containing protein</fullName>
    </recommendedName>
</protein>
<comment type="caution">
    <text evidence="8">The sequence shown here is derived from an EMBL/GenBank/DDBJ whole genome shotgun (WGS) entry which is preliminary data.</text>
</comment>
<evidence type="ECO:0000256" key="4">
    <source>
        <dbReference type="ARBA" id="ARBA00023163"/>
    </source>
</evidence>
<keyword evidence="3" id="KW-0805">Transcription regulation</keyword>
<dbReference type="SMART" id="SM01281">
    <property type="entry name" value="Med12"/>
    <property type="match status" value="1"/>
</dbReference>
<dbReference type="PANTHER" id="PTHR46567:SF1">
    <property type="entry name" value="MEDIATOR OF RNA POLYMERASE II TRANSCRIPTION SUBUNIT 12"/>
    <property type="match status" value="1"/>
</dbReference>
<feature type="compositionally biased region" description="Low complexity" evidence="6">
    <location>
        <begin position="2288"/>
        <end position="2300"/>
    </location>
</feature>
<comment type="subcellular location">
    <subcellularLocation>
        <location evidence="1">Nucleus</location>
    </subcellularLocation>
</comment>
<feature type="compositionally biased region" description="Low complexity" evidence="6">
    <location>
        <begin position="2013"/>
        <end position="2023"/>
    </location>
</feature>
<name>A0ABQ7N2X6_BRACM</name>
<feature type="region of interest" description="Disordered" evidence="6">
    <location>
        <begin position="1482"/>
        <end position="1502"/>
    </location>
</feature>
<feature type="domain" description="Mediator complex subunit Med12" evidence="7">
    <location>
        <begin position="267"/>
        <end position="327"/>
    </location>
</feature>
<evidence type="ECO:0000256" key="5">
    <source>
        <dbReference type="ARBA" id="ARBA00023242"/>
    </source>
</evidence>
<evidence type="ECO:0000256" key="1">
    <source>
        <dbReference type="ARBA" id="ARBA00004123"/>
    </source>
</evidence>
<dbReference type="Pfam" id="PF09497">
    <property type="entry name" value="Med12"/>
    <property type="match status" value="1"/>
</dbReference>
<feature type="compositionally biased region" description="Polar residues" evidence="6">
    <location>
        <begin position="1484"/>
        <end position="1502"/>
    </location>
</feature>
<evidence type="ECO:0000313" key="8">
    <source>
        <dbReference type="EMBL" id="KAG5405267.1"/>
    </source>
</evidence>
<evidence type="ECO:0000313" key="9">
    <source>
        <dbReference type="Proteomes" id="UP000823674"/>
    </source>
</evidence>
<feature type="region of interest" description="Disordered" evidence="6">
    <location>
        <begin position="2006"/>
        <end position="2055"/>
    </location>
</feature>
<dbReference type="PANTHER" id="PTHR46567">
    <property type="entry name" value="MEDIATOR OF RNA POLYMERASE II TRANSCRIPTION SUBUNIT 12"/>
    <property type="match status" value="1"/>
</dbReference>
<keyword evidence="5" id="KW-0539">Nucleus</keyword>
<gene>
    <name evidence="8" type="primary">A03p033890.1_BraROA</name>
    <name evidence="8" type="ORF">IGI04_011386</name>
</gene>
<evidence type="ECO:0000256" key="2">
    <source>
        <dbReference type="ARBA" id="ARBA00010289"/>
    </source>
</evidence>
<accession>A0ABQ7N2X6</accession>
<evidence type="ECO:0000256" key="3">
    <source>
        <dbReference type="ARBA" id="ARBA00023015"/>
    </source>
</evidence>
<comment type="similarity">
    <text evidence="2">Belongs to the Mediator complex subunit 12 family.</text>
</comment>